<evidence type="ECO:0000313" key="2">
    <source>
        <dbReference type="EMBL" id="RGK56103.1"/>
    </source>
</evidence>
<dbReference type="InterPro" id="IPR010870">
    <property type="entry name" value="Porin_O/P"/>
</dbReference>
<reference evidence="2 3" key="1">
    <citation type="submission" date="2018-08" db="EMBL/GenBank/DDBJ databases">
        <title>A genome reference for cultivated species of the human gut microbiota.</title>
        <authorList>
            <person name="Zou Y."/>
            <person name="Xue W."/>
            <person name="Luo G."/>
        </authorList>
    </citation>
    <scope>NUCLEOTIDE SEQUENCE [LARGE SCALE GENOMIC DNA]</scope>
    <source>
        <strain evidence="2 3">TF10-3AC</strain>
    </source>
</reference>
<comment type="caution">
    <text evidence="2">The sequence shown here is derived from an EMBL/GenBank/DDBJ whole genome shotgun (WGS) entry which is preliminary data.</text>
</comment>
<dbReference type="Pfam" id="PF07396">
    <property type="entry name" value="Porin_O_P"/>
    <property type="match status" value="1"/>
</dbReference>
<accession>A0A3E4N2E4</accession>
<dbReference type="RefSeq" id="WP_117672312.1">
    <property type="nucleotide sequence ID" value="NZ_CABOGR010000012.1"/>
</dbReference>
<sequence>MKKILTALCLSAVMPLAALAQHEEDTENGIVSLAGREGFTIASKKGDFVFKPYLLVQTSANFNWYDDEGLDKAYNQDNVANSGFAIPYAVLGFTGKAFGKVSFNLSLNAAATGAALLQQAWFDVELKKQFSIRVGKFKTPFSHAYLTTLGETLMPSLPLSLTAPVILPYSLNAVTPNIGTGFDLGVEVHGLLADKFGYEVGLFNGTGISVNTAGKTFSDDWHIPSLLYAGRFTYMPKGVMPSTQGNPNRLNEDKLMLGVSTSLNVESENESTNDYRAGLEFAMLKRKLYLGAEMYYMHVGFTKRQKIDQGYHYLGGYVQGGYFVTSRLQATARYDFFNRNGMDTNGFMNMPAVGVNYFFKGCNLKLQAMYQFVGRWGHDTQLDRDNDDLGIATHNATVMLQYTF</sequence>
<proteinExistence type="predicted"/>
<protein>
    <submittedName>
        <fullName evidence="2">Porin</fullName>
    </submittedName>
</protein>
<dbReference type="AlphaFoldDB" id="A0A3E4N2E4"/>
<dbReference type="SUPFAM" id="SSF56935">
    <property type="entry name" value="Porins"/>
    <property type="match status" value="1"/>
</dbReference>
<gene>
    <name evidence="2" type="ORF">DXD04_07585</name>
</gene>
<keyword evidence="1" id="KW-0732">Signal</keyword>
<feature type="chain" id="PRO_5017804460" evidence="1">
    <location>
        <begin position="21"/>
        <end position="404"/>
    </location>
</feature>
<dbReference type="EMBL" id="QSQT01000012">
    <property type="protein sequence ID" value="RGK56103.1"/>
    <property type="molecule type" value="Genomic_DNA"/>
</dbReference>
<dbReference type="InterPro" id="IPR023614">
    <property type="entry name" value="Porin_dom_sf"/>
</dbReference>
<name>A0A3E4N2E4_9BACT</name>
<dbReference type="Proteomes" id="UP000260862">
    <property type="component" value="Unassembled WGS sequence"/>
</dbReference>
<keyword evidence="3" id="KW-1185">Reference proteome</keyword>
<dbReference type="Gene3D" id="2.40.160.10">
    <property type="entry name" value="Porin"/>
    <property type="match status" value="1"/>
</dbReference>
<feature type="signal peptide" evidence="1">
    <location>
        <begin position="1"/>
        <end position="20"/>
    </location>
</feature>
<organism evidence="2 3">
    <name type="scientific">Phocaeicola plebeius</name>
    <dbReference type="NCBI Taxonomy" id="310297"/>
    <lineage>
        <taxon>Bacteria</taxon>
        <taxon>Pseudomonadati</taxon>
        <taxon>Bacteroidota</taxon>
        <taxon>Bacteroidia</taxon>
        <taxon>Bacteroidales</taxon>
        <taxon>Bacteroidaceae</taxon>
        <taxon>Phocaeicola</taxon>
    </lineage>
</organism>
<evidence type="ECO:0000313" key="3">
    <source>
        <dbReference type="Proteomes" id="UP000260862"/>
    </source>
</evidence>
<evidence type="ECO:0000256" key="1">
    <source>
        <dbReference type="SAM" id="SignalP"/>
    </source>
</evidence>